<dbReference type="InterPro" id="IPR052163">
    <property type="entry name" value="DGC-Regulatory_Protein"/>
</dbReference>
<keyword evidence="1" id="KW-0812">Transmembrane</keyword>
<dbReference type="PANTHER" id="PTHR46663:SF2">
    <property type="entry name" value="GGDEF DOMAIN-CONTAINING PROTEIN"/>
    <property type="match status" value="1"/>
</dbReference>
<protein>
    <submittedName>
        <fullName evidence="3">GGDEF domain-containing protein</fullName>
    </submittedName>
</protein>
<dbReference type="PANTHER" id="PTHR46663">
    <property type="entry name" value="DIGUANYLATE CYCLASE DGCT-RELATED"/>
    <property type="match status" value="1"/>
</dbReference>
<feature type="transmembrane region" description="Helical" evidence="1">
    <location>
        <begin position="272"/>
        <end position="289"/>
    </location>
</feature>
<feature type="transmembrane region" description="Helical" evidence="1">
    <location>
        <begin position="101"/>
        <end position="121"/>
    </location>
</feature>
<feature type="transmembrane region" description="Helical" evidence="1">
    <location>
        <begin position="301"/>
        <end position="324"/>
    </location>
</feature>
<feature type="transmembrane region" description="Helical" evidence="1">
    <location>
        <begin position="142"/>
        <end position="163"/>
    </location>
</feature>
<name>A0AA45R3J6_9PSEU</name>
<dbReference type="InterPro" id="IPR000160">
    <property type="entry name" value="GGDEF_dom"/>
</dbReference>
<dbReference type="NCBIfam" id="TIGR00254">
    <property type="entry name" value="GGDEF"/>
    <property type="match status" value="1"/>
</dbReference>
<dbReference type="InterPro" id="IPR029787">
    <property type="entry name" value="Nucleotide_cyclase"/>
</dbReference>
<accession>A0AA45R3J6</accession>
<dbReference type="CDD" id="cd01949">
    <property type="entry name" value="GGDEF"/>
    <property type="match status" value="1"/>
</dbReference>
<feature type="transmembrane region" description="Helical" evidence="1">
    <location>
        <begin position="169"/>
        <end position="194"/>
    </location>
</feature>
<feature type="transmembrane region" description="Helical" evidence="1">
    <location>
        <begin position="41"/>
        <end position="58"/>
    </location>
</feature>
<dbReference type="EMBL" id="CP073249">
    <property type="protein sequence ID" value="QUF03645.1"/>
    <property type="molecule type" value="Genomic_DNA"/>
</dbReference>
<organism evidence="3 4">
    <name type="scientific">Actinosynnema pretiosum subsp. pretiosum</name>
    <dbReference type="NCBI Taxonomy" id="103721"/>
    <lineage>
        <taxon>Bacteria</taxon>
        <taxon>Bacillati</taxon>
        <taxon>Actinomycetota</taxon>
        <taxon>Actinomycetes</taxon>
        <taxon>Pseudonocardiales</taxon>
        <taxon>Pseudonocardiaceae</taxon>
        <taxon>Actinosynnema</taxon>
    </lineage>
</organism>
<dbReference type="Proteomes" id="UP000677152">
    <property type="component" value="Chromosome"/>
</dbReference>
<dbReference type="Pfam" id="PF00990">
    <property type="entry name" value="GGDEF"/>
    <property type="match status" value="1"/>
</dbReference>
<dbReference type="SUPFAM" id="SSF55073">
    <property type="entry name" value="Nucleotide cyclase"/>
    <property type="match status" value="1"/>
</dbReference>
<evidence type="ECO:0000313" key="4">
    <source>
        <dbReference type="Proteomes" id="UP000677152"/>
    </source>
</evidence>
<dbReference type="Gene3D" id="3.30.70.270">
    <property type="match status" value="1"/>
</dbReference>
<dbReference type="SMART" id="SM00267">
    <property type="entry name" value="GGDEF"/>
    <property type="match status" value="1"/>
</dbReference>
<feature type="domain" description="GGDEF" evidence="2">
    <location>
        <begin position="373"/>
        <end position="493"/>
    </location>
</feature>
<reference evidence="3" key="1">
    <citation type="submission" date="2021-04" db="EMBL/GenBank/DDBJ databases">
        <title>Genomic sequence of Actinosynnema pretiosum subsp. pretiosum ATCC 31280 (C-14919).</title>
        <authorList>
            <person name="Bai L."/>
            <person name="Wang X."/>
            <person name="Xiao Y."/>
        </authorList>
    </citation>
    <scope>NUCLEOTIDE SEQUENCE</scope>
    <source>
        <strain evidence="3">ATCC 31280</strain>
    </source>
</reference>
<keyword evidence="1" id="KW-0472">Membrane</keyword>
<evidence type="ECO:0000256" key="1">
    <source>
        <dbReference type="SAM" id="Phobius"/>
    </source>
</evidence>
<dbReference type="InterPro" id="IPR043128">
    <property type="entry name" value="Rev_trsase/Diguanyl_cyclase"/>
</dbReference>
<sequence>MLGGPGFGGLVAVVLGAAALVAGTAASGVLGETGSTALDDLAQLAAGLFAATACLVTARRAHGPDRRWRVLLGLGALSWSAGQAAWTWQQLVLGRAVPSPTVADAGYLGLVPFALAALLVLGGHRATPPPEVRTPLVPPLDGLIVAGSLFLLTWSSSLGALVARGVPDPVAFLVAVAYPVTDLVLLVVVVVLAAGRDVVLRSQLRLIGLGLAGLAVSDGTFAYLVSAQAPAVPPLANAGFTLGPALLGLAALAPPPADRGEARASTGPRRTYLLLPYLPLLLSWAVVLHRTASGTAGELDGVEVACGFTVFGAVVARQLVALVANTRLAALLRASERELAHRATHDPLTGLAGRALFERRLAEAVAEHQVEGTPFGVLFVDLDRFKAVNDTEGHASGDALLGRVAGHLRACVRDVDVVARLGGDEFAVLITGAQDPEAVGRRVLAELGGISASLGVVVCADVEPEDTAQAVLHRADQAMYRAKRRGGGGLVVG</sequence>
<feature type="transmembrane region" description="Helical" evidence="1">
    <location>
        <begin position="206"/>
        <end position="225"/>
    </location>
</feature>
<proteinExistence type="predicted"/>
<evidence type="ECO:0000259" key="2">
    <source>
        <dbReference type="PROSITE" id="PS50887"/>
    </source>
</evidence>
<keyword evidence="1" id="KW-1133">Transmembrane helix</keyword>
<feature type="transmembrane region" description="Helical" evidence="1">
    <location>
        <begin position="231"/>
        <end position="252"/>
    </location>
</feature>
<gene>
    <name evidence="3" type="ORF">KCV87_30390</name>
</gene>
<feature type="transmembrane region" description="Helical" evidence="1">
    <location>
        <begin position="70"/>
        <end position="89"/>
    </location>
</feature>
<evidence type="ECO:0000313" key="3">
    <source>
        <dbReference type="EMBL" id="QUF03645.1"/>
    </source>
</evidence>
<dbReference type="PROSITE" id="PS50887">
    <property type="entry name" value="GGDEF"/>
    <property type="match status" value="1"/>
</dbReference>
<dbReference type="AlphaFoldDB" id="A0AA45R3J6"/>